<evidence type="ECO:0000313" key="2">
    <source>
        <dbReference type="Proteomes" id="UP000029046"/>
    </source>
</evidence>
<dbReference type="EMBL" id="JGYX01000001">
    <property type="protein sequence ID" value="KFI61789.1"/>
    <property type="molecule type" value="Genomic_DNA"/>
</dbReference>
<accession>A0A087ASN9</accession>
<dbReference type="RefSeq" id="WP_051916992.1">
    <property type="nucleotide sequence ID" value="NZ_JGYX01000001.1"/>
</dbReference>
<keyword evidence="2" id="KW-1185">Reference proteome</keyword>
<sequence>MNGDIQLIADDYGLMVLGDSTDITQFLKEQGLESRDVNIKASQIASLFGASLDAAANIAQLSGRWVQLSEESVGKIQEFGLIQSNTTGLFTGVIGQGGYRGIKGNVQFVNAPGAVNPMMLSNVGTLMTQLALQQMMGQVTDYLKVIDQKVDDILRAQKDSEISKMVGAGLVIAEAMSEREQFGGVSEVTWAGVQDTKQTLAAAQVYALRQLDAFADKLERAKDVSKQANIMKRGIGDVSQWIAILARSLELQDGYSILKLDRVRDTFPEELMRHRKVELDNQQQRMQLVSSTFTNLNQRIRTISGKANKQVLLHPFDSHVVINSGNTIASQINDFNEALGIAATEQSIKAKEWIEAAVDARDLVIEKGAEGVKAISSFGSNVANHIHHSAQDAARQVHDGAETAGEAISSAAQTAGSVIGNTADAAIHGGEQVVSSIGKGAEAAAEGTASAINATVRGANDLIDNAGKVLNSAGQAAADAASDTVDAAGKVLNDTGKAIGDMSKNAGEAADKAFNDAGKAIGGMFSAMFKRKG</sequence>
<name>A0A087ASN9_9BIFI</name>
<dbReference type="eggNOG" id="ENOG502Z8FT">
    <property type="taxonomic scope" value="Bacteria"/>
</dbReference>
<gene>
    <name evidence="1" type="ORF">BIGA_0313</name>
</gene>
<reference evidence="1 2" key="1">
    <citation type="submission" date="2014-03" db="EMBL/GenBank/DDBJ databases">
        <title>Genomics of Bifidobacteria.</title>
        <authorList>
            <person name="Ventura M."/>
            <person name="Milani C."/>
            <person name="Lugli G.A."/>
        </authorList>
    </citation>
    <scope>NUCLEOTIDE SEQUENCE [LARGE SCALE GENOMIC DNA]</scope>
    <source>
        <strain evidence="1 2">LMG 11586</strain>
    </source>
</reference>
<proteinExistence type="predicted"/>
<protein>
    <submittedName>
        <fullName evidence="1">Uncharacterized protein</fullName>
    </submittedName>
</protein>
<dbReference type="OrthoDB" id="4391631at2"/>
<dbReference type="AlphaFoldDB" id="A0A087ASN9"/>
<organism evidence="1 2">
    <name type="scientific">Bifidobacterium pullorum subsp. gallinarum</name>
    <dbReference type="NCBI Taxonomy" id="78344"/>
    <lineage>
        <taxon>Bacteria</taxon>
        <taxon>Bacillati</taxon>
        <taxon>Actinomycetota</taxon>
        <taxon>Actinomycetes</taxon>
        <taxon>Bifidobacteriales</taxon>
        <taxon>Bifidobacteriaceae</taxon>
        <taxon>Bifidobacterium</taxon>
    </lineage>
</organism>
<evidence type="ECO:0000313" key="1">
    <source>
        <dbReference type="EMBL" id="KFI61789.1"/>
    </source>
</evidence>
<dbReference type="Proteomes" id="UP000029046">
    <property type="component" value="Unassembled WGS sequence"/>
</dbReference>
<comment type="caution">
    <text evidence="1">The sequence shown here is derived from an EMBL/GenBank/DDBJ whole genome shotgun (WGS) entry which is preliminary data.</text>
</comment>